<evidence type="ECO:0000256" key="6">
    <source>
        <dbReference type="ARBA" id="ARBA00022605"/>
    </source>
</evidence>
<comment type="pathway">
    <text evidence="2">Amino-acid biosynthesis; L-threonine biosynthesis; L-threonine from L-aspartate: step 5/5.</text>
</comment>
<geneLocation type="plasmid" evidence="14 15">
    <name>pSkuCCBAU71714a</name>
</geneLocation>
<evidence type="ECO:0000313" key="14">
    <source>
        <dbReference type="EMBL" id="WHS95713.1"/>
    </source>
</evidence>
<dbReference type="InterPro" id="IPR029144">
    <property type="entry name" value="Thr_synth_N"/>
</dbReference>
<evidence type="ECO:0000256" key="9">
    <source>
        <dbReference type="ARBA" id="ARBA00023239"/>
    </source>
</evidence>
<evidence type="ECO:0000256" key="4">
    <source>
        <dbReference type="ARBA" id="ARBA00013028"/>
    </source>
</evidence>
<dbReference type="PANTHER" id="PTHR42690:SF1">
    <property type="entry name" value="THREONINE SYNTHASE-LIKE 2"/>
    <property type="match status" value="1"/>
</dbReference>
<evidence type="ECO:0000259" key="12">
    <source>
        <dbReference type="Pfam" id="PF00291"/>
    </source>
</evidence>
<dbReference type="Gene3D" id="3.40.50.1100">
    <property type="match status" value="2"/>
</dbReference>
<keyword evidence="7" id="KW-0791">Threonine biosynthesis</keyword>
<accession>A0ABY8TET6</accession>
<keyword evidence="6" id="KW-0028">Amino-acid biosynthesis</keyword>
<dbReference type="InterPro" id="IPR036052">
    <property type="entry name" value="TrpB-like_PALP_sf"/>
</dbReference>
<dbReference type="PROSITE" id="PS00165">
    <property type="entry name" value="DEHYDRATASE_SER_THR"/>
    <property type="match status" value="1"/>
</dbReference>
<evidence type="ECO:0000256" key="8">
    <source>
        <dbReference type="ARBA" id="ARBA00022898"/>
    </source>
</evidence>
<sequence length="495" mass="55013">MPSIFTSGGKPMIKYVSTTGGIEPVGFDEAVLQGFAADGGLFVPDRIPVIDQEQLQAFSTLSFQDLAFELVSLYIDASIIPRQDLRRLIDNSYREFQRPDIVNLVPIRGNRDTYVLELFHGPTQSFKDMAMGFLMQVVDYLLGQRRERLNIVLATTGDTGPAAAWAAAGKQRIDCWPLYPRGMISREQERQMTTLRADNVHPVGVENCPDGGDDLDLVVAELFSDEKLKRTLALSSVNSINWCRVMTQTVHYFYSYYRAVERVGDPVVFSVPSGAFGNLFAGYLARSMGLPVARFVCANNVNNALHTAFSRGVLPRHDLVQTPSSAIDIVAPYNFWRLLYFATNRDTARIRQWMKDFAARREVVLDVETTKTIQGGFISASISDEETLATVRSVYEAEGHYLIDPHTAVAVAAVEAVRDSLPAAAAIVCFATAHPAKFPDVIKRALDVEELPAAGHHPVIDEARDACEHLRICQLENLRSNLIGEMTRQVARRRG</sequence>
<comment type="cofactor">
    <cofactor evidence="1">
        <name>pyridoxal 5'-phosphate</name>
        <dbReference type="ChEBI" id="CHEBI:597326"/>
    </cofactor>
</comment>
<feature type="domain" description="Threonine synthase N-terminal" evidence="13">
    <location>
        <begin position="14"/>
        <end position="93"/>
    </location>
</feature>
<evidence type="ECO:0000256" key="10">
    <source>
        <dbReference type="ARBA" id="ARBA00049144"/>
    </source>
</evidence>
<dbReference type="PANTHER" id="PTHR42690">
    <property type="entry name" value="THREONINE SYNTHASE FAMILY MEMBER"/>
    <property type="match status" value="1"/>
</dbReference>
<evidence type="ECO:0000256" key="7">
    <source>
        <dbReference type="ARBA" id="ARBA00022697"/>
    </source>
</evidence>
<gene>
    <name evidence="14" type="primary">thrC</name>
    <name evidence="14" type="ORF">PZL22_005849</name>
</gene>
<keyword evidence="8" id="KW-0663">Pyridoxal phosphate</keyword>
<name>A0ABY8TET6_9HYPH</name>
<comment type="similarity">
    <text evidence="3">Belongs to the threonine synthase family.</text>
</comment>
<keyword evidence="15" id="KW-1185">Reference proteome</keyword>
<evidence type="ECO:0000259" key="13">
    <source>
        <dbReference type="Pfam" id="PF14821"/>
    </source>
</evidence>
<keyword evidence="14" id="KW-0614">Plasmid</keyword>
<evidence type="ECO:0000256" key="1">
    <source>
        <dbReference type="ARBA" id="ARBA00001933"/>
    </source>
</evidence>
<dbReference type="EC" id="4.2.3.1" evidence="4 11"/>
<dbReference type="Pfam" id="PF00291">
    <property type="entry name" value="PALP"/>
    <property type="match status" value="1"/>
</dbReference>
<evidence type="ECO:0000313" key="15">
    <source>
        <dbReference type="Proteomes" id="UP001233264"/>
    </source>
</evidence>
<comment type="catalytic activity">
    <reaction evidence="10">
        <text>O-phospho-L-homoserine + H2O = L-threonine + phosphate</text>
        <dbReference type="Rhea" id="RHEA:10840"/>
        <dbReference type="ChEBI" id="CHEBI:15377"/>
        <dbReference type="ChEBI" id="CHEBI:43474"/>
        <dbReference type="ChEBI" id="CHEBI:57590"/>
        <dbReference type="ChEBI" id="CHEBI:57926"/>
        <dbReference type="EC" id="4.2.3.1"/>
    </reaction>
</comment>
<dbReference type="EMBL" id="CP120366">
    <property type="protein sequence ID" value="WHS95713.1"/>
    <property type="molecule type" value="Genomic_DNA"/>
</dbReference>
<dbReference type="CDD" id="cd01560">
    <property type="entry name" value="Thr-synth_2"/>
    <property type="match status" value="1"/>
</dbReference>
<dbReference type="Pfam" id="PF14821">
    <property type="entry name" value="Thr_synth_N"/>
    <property type="match status" value="1"/>
</dbReference>
<keyword evidence="9 14" id="KW-0456">Lyase</keyword>
<dbReference type="InterPro" id="IPR051166">
    <property type="entry name" value="Threonine_Synthase"/>
</dbReference>
<dbReference type="InterPro" id="IPR004450">
    <property type="entry name" value="Thr_synthase-like"/>
</dbReference>
<feature type="domain" description="Tryptophan synthase beta chain-like PALP" evidence="12">
    <location>
        <begin position="116"/>
        <end position="432"/>
    </location>
</feature>
<dbReference type="Proteomes" id="UP001233264">
    <property type="component" value="Plasmid pSkuCCBAU71714a"/>
</dbReference>
<evidence type="ECO:0000256" key="11">
    <source>
        <dbReference type="NCBIfam" id="TIGR00260"/>
    </source>
</evidence>
<dbReference type="NCBIfam" id="TIGR00260">
    <property type="entry name" value="thrC"/>
    <property type="match status" value="1"/>
</dbReference>
<dbReference type="RefSeq" id="WP_227692169.1">
    <property type="nucleotide sequence ID" value="NZ_CP120366.1"/>
</dbReference>
<reference evidence="14 15" key="1">
    <citation type="submission" date="2023-03" db="EMBL/GenBank/DDBJ databases">
        <authorList>
            <person name="Menendez E."/>
            <person name="Kaur S."/>
            <person name="Flores-Felix J.D."/>
            <person name="diCenzo G.C."/>
            <person name="Peix A."/>
            <person name="Velazquez E."/>
        </authorList>
    </citation>
    <scope>NUCLEOTIDE SEQUENCE [LARGE SCALE GENOMIC DNA]</scope>
    <source>
        <strain evidence="14 15">CCBAU 71714</strain>
        <plasmid evidence="14 15">pSkuCCBAU71714a</plasmid>
    </source>
</reference>
<dbReference type="GO" id="GO:0004795">
    <property type="term" value="F:threonine synthase activity"/>
    <property type="evidence" value="ECO:0007669"/>
    <property type="project" value="UniProtKB-EC"/>
</dbReference>
<evidence type="ECO:0000256" key="2">
    <source>
        <dbReference type="ARBA" id="ARBA00004979"/>
    </source>
</evidence>
<protein>
    <recommendedName>
        <fullName evidence="5 11">Threonine synthase</fullName>
        <ecNumber evidence="4 11">4.2.3.1</ecNumber>
    </recommendedName>
</protein>
<dbReference type="InterPro" id="IPR037158">
    <property type="entry name" value="Thr_synth_N_sf"/>
</dbReference>
<dbReference type="SUPFAM" id="SSF53686">
    <property type="entry name" value="Tryptophan synthase beta subunit-like PLP-dependent enzymes"/>
    <property type="match status" value="1"/>
</dbReference>
<evidence type="ECO:0000256" key="3">
    <source>
        <dbReference type="ARBA" id="ARBA00005517"/>
    </source>
</evidence>
<organism evidence="14 15">
    <name type="scientific">Sinorhizobium kummerowiae</name>
    <dbReference type="NCBI Taxonomy" id="158892"/>
    <lineage>
        <taxon>Bacteria</taxon>
        <taxon>Pseudomonadati</taxon>
        <taxon>Pseudomonadota</taxon>
        <taxon>Alphaproteobacteria</taxon>
        <taxon>Hyphomicrobiales</taxon>
        <taxon>Rhizobiaceae</taxon>
        <taxon>Sinorhizobium/Ensifer group</taxon>
        <taxon>Sinorhizobium</taxon>
    </lineage>
</organism>
<evidence type="ECO:0000256" key="5">
    <source>
        <dbReference type="ARBA" id="ARBA00018679"/>
    </source>
</evidence>
<dbReference type="Gene3D" id="3.90.1380.10">
    <property type="entry name" value="Threonine synthase, N-terminal domain"/>
    <property type="match status" value="1"/>
</dbReference>
<dbReference type="InterPro" id="IPR001926">
    <property type="entry name" value="TrpB-like_PALP"/>
</dbReference>
<dbReference type="InterPro" id="IPR000634">
    <property type="entry name" value="Ser/Thr_deHydtase_PyrdxlP-BS"/>
</dbReference>
<proteinExistence type="inferred from homology"/>